<dbReference type="Gene3D" id="3.40.30.60">
    <property type="entry name" value="FHIPEP family, domain 1"/>
    <property type="match status" value="1"/>
</dbReference>
<evidence type="ECO:0000313" key="2">
    <source>
        <dbReference type="Proteomes" id="UP001183202"/>
    </source>
</evidence>
<comment type="caution">
    <text evidence="1">The sequence shown here is derived from an EMBL/GenBank/DDBJ whole genome shotgun (WGS) entry which is preliminary data.</text>
</comment>
<sequence length="702" mass="75415">MRALAPASAAALVPPHCAAVSDSPTIPDDRRLDVAELFVTADSIDRSSLDVLCLALVGRNGALEDRPGEVRLVVLGPQEIRSHSRPGVAGLTAVDLPLVPVPGVRWVSVAIVRMRRQPRLSRIAATIVELAQVLDYSADPVGSDAAALAALDRLEILTTTGRVDVPVAGHVLLDTVPEDDDGYAVLAAKAASSSVETGVVLRPGRAPKLSAAGRGEDHLVLRFGPPRRRRGAERSLVDLRRERALSELGLDSEQDGTNGQDSEEVARNVARARQDTRARTIVLGVAAGETAAAIAACRDALAISEELDGFRESLSGRIAAPAEFWRVVDVVEAAGNGPDALTEGARDLRDGLDTRLEELLGMDLAGTDKELLIPVVTPIVLEIADDLVPYVDSRQDGGRFLNQLIPWMRDRITADTGVRPPGVRARGNPNLFLGQYRIQIDEVPVVTAQMDSRGAYRADPAHSLDGYESEVRDHTYIHPVNGEIGRWAIRDVPGTASVPIDGVPGDETKASVGGSAFGVPHYLISQIELVVRSRLNRFLGPVEVNLLVDEWAAENETAARLDTRMRRRLTWVLQAMVADRVPILDSSVILDTVGDLRKPVAELCRATRAALRKQLPGRTPADQWVHVPSWLESSVLSSSGGGDGAAENQLQIELAGWLRDAAKSNGSVFVVVTGSQQLREIIVPIVRSHLPLVVTLAEEELP</sequence>
<proteinExistence type="predicted"/>
<dbReference type="EMBL" id="JAVREJ010000037">
    <property type="protein sequence ID" value="MDT0353613.1"/>
    <property type="molecule type" value="Genomic_DNA"/>
</dbReference>
<gene>
    <name evidence="1" type="ORF">RM445_29390</name>
</gene>
<dbReference type="Proteomes" id="UP001183202">
    <property type="component" value="Unassembled WGS sequence"/>
</dbReference>
<keyword evidence="2" id="KW-1185">Reference proteome</keyword>
<name>A0ABU2NI22_9PSEU</name>
<dbReference type="Pfam" id="PF00771">
    <property type="entry name" value="FHIPEP"/>
    <property type="match status" value="1"/>
</dbReference>
<dbReference type="InterPro" id="IPR001712">
    <property type="entry name" value="T3SS_FHIPEP"/>
</dbReference>
<dbReference type="PANTHER" id="PTHR30161">
    <property type="entry name" value="FLAGELLAR EXPORT PROTEIN, MEMBRANE FLHA SUBUNIT-RELATED"/>
    <property type="match status" value="1"/>
</dbReference>
<reference evidence="2" key="1">
    <citation type="submission" date="2023-07" db="EMBL/GenBank/DDBJ databases">
        <title>30 novel species of actinomycetes from the DSMZ collection.</title>
        <authorList>
            <person name="Nouioui I."/>
        </authorList>
    </citation>
    <scope>NUCLEOTIDE SEQUENCE [LARGE SCALE GENOMIC DNA]</scope>
    <source>
        <strain evidence="2">DSM 45834</strain>
    </source>
</reference>
<evidence type="ECO:0000313" key="1">
    <source>
        <dbReference type="EMBL" id="MDT0353613.1"/>
    </source>
</evidence>
<dbReference type="PANTHER" id="PTHR30161:SF1">
    <property type="entry name" value="FLAGELLAR BIOSYNTHESIS PROTEIN FLHA-RELATED"/>
    <property type="match status" value="1"/>
</dbReference>
<dbReference type="RefSeq" id="WP_311560126.1">
    <property type="nucleotide sequence ID" value="NZ_JAVREJ010000037.1"/>
</dbReference>
<organism evidence="1 2">
    <name type="scientific">Pseudonocardia charpentierae</name>
    <dbReference type="NCBI Taxonomy" id="3075545"/>
    <lineage>
        <taxon>Bacteria</taxon>
        <taxon>Bacillati</taxon>
        <taxon>Actinomycetota</taxon>
        <taxon>Actinomycetes</taxon>
        <taxon>Pseudonocardiales</taxon>
        <taxon>Pseudonocardiaceae</taxon>
        <taxon>Pseudonocardia</taxon>
    </lineage>
</organism>
<dbReference type="InterPro" id="IPR042194">
    <property type="entry name" value="FHIPEP_1"/>
</dbReference>
<protein>
    <submittedName>
        <fullName evidence="1">FHIPEP family type III secretion protein</fullName>
    </submittedName>
</protein>
<accession>A0ABU2NI22</accession>